<sequence length="636" mass="72261">MTTLLSARTATESPTATRSNSTSSSSPGYSTNDDSAIYSPLLSPVTSNTADHINPFGKRTGYSRRVSFNNLNPEIDESVIHQAIYNLGAPNYTLATPQSLSSGTHATNIESAFTHLSKPTSTYVPKKRLKLPDPPSKSILKNRVSLQQLEYNEENDLYNDEDVKEGATINYHEDVLEDPEPEPAASPTTTRRKSYAGMSDEELMALDPQFNTKSKHNLDQFKFDNQKTYYLSSSKRTSVGSAAAAAAALSKKVEYPTSNENNYKSISLTVKHDEYDSIKYNRTLLTVISGRRHTWNTTDWLFLINQDPQQNSSFLVDGDYLIIASLIPLKFLKEYGNKRKRISMDDYLYEKCSKLLNYFAEYFTKLNLKLKVTVEFVTDNEEDYGGLSTIKINRGEKYMLEHLYKQYQPTMVLIGNKSSNMNFKYPIKMASSYQEYLIRLSSYIMKYSTVPVIVVGNTTKIHHPEINKNNSSSTLSSIESYAPIHKTTTTEETRKQEYHDNLQTLNALDYTNPTKYEDLVKCISDHAFVEASNYLLAVHSKDDSLKIDEKIHSMYRSQATTDDHHEENPIYKVKSLISYDPEEELKNEQKRQQIKSKKIKSVKSNDSSAVSSSSSSSINNEKPKKTSFWKKLGFKK</sequence>
<dbReference type="OMA" id="DHLFKQY"/>
<dbReference type="EMBL" id="GL996504">
    <property type="protein sequence ID" value="EGW31121.1"/>
    <property type="molecule type" value="Genomic_DNA"/>
</dbReference>
<dbReference type="OrthoDB" id="4068467at2759"/>
<dbReference type="GeneID" id="18870411"/>
<feature type="compositionally biased region" description="Low complexity" evidence="1">
    <location>
        <begin position="13"/>
        <end position="35"/>
    </location>
</feature>
<dbReference type="InParanoid" id="G3ASQ7"/>
<feature type="region of interest" description="Disordered" evidence="1">
    <location>
        <begin position="584"/>
        <end position="636"/>
    </location>
</feature>
<evidence type="ECO:0000313" key="3">
    <source>
        <dbReference type="Proteomes" id="UP000000709"/>
    </source>
</evidence>
<feature type="compositionally biased region" description="Basic residues" evidence="1">
    <location>
        <begin position="625"/>
        <end position="636"/>
    </location>
</feature>
<feature type="region of interest" description="Disordered" evidence="1">
    <location>
        <begin position="1"/>
        <end position="44"/>
    </location>
</feature>
<gene>
    <name evidence="2" type="ORF">SPAPADRAFT_141971</name>
</gene>
<protein>
    <submittedName>
        <fullName evidence="2">Uncharacterized protein</fullName>
    </submittedName>
</protein>
<dbReference type="Proteomes" id="UP000000709">
    <property type="component" value="Unassembled WGS sequence"/>
</dbReference>
<dbReference type="RefSeq" id="XP_007377154.1">
    <property type="nucleotide sequence ID" value="XM_007377092.1"/>
</dbReference>
<proteinExistence type="predicted"/>
<dbReference type="FunCoup" id="G3ASQ7">
    <property type="interactions" value="94"/>
</dbReference>
<dbReference type="AlphaFoldDB" id="G3ASQ7"/>
<dbReference type="eggNOG" id="ENOG502QSA6">
    <property type="taxonomic scope" value="Eukaryota"/>
</dbReference>
<dbReference type="HOGENOM" id="CLU_018929_0_0_1"/>
<feature type="region of interest" description="Disordered" evidence="1">
    <location>
        <begin position="175"/>
        <end position="194"/>
    </location>
</feature>
<organism evidence="3">
    <name type="scientific">Spathaspora passalidarum (strain NRRL Y-27907 / 11-Y1)</name>
    <dbReference type="NCBI Taxonomy" id="619300"/>
    <lineage>
        <taxon>Eukaryota</taxon>
        <taxon>Fungi</taxon>
        <taxon>Dikarya</taxon>
        <taxon>Ascomycota</taxon>
        <taxon>Saccharomycotina</taxon>
        <taxon>Pichiomycetes</taxon>
        <taxon>Debaryomycetaceae</taxon>
        <taxon>Spathaspora</taxon>
    </lineage>
</organism>
<keyword evidence="3" id="KW-1185">Reference proteome</keyword>
<feature type="compositionally biased region" description="Polar residues" evidence="1">
    <location>
        <begin position="1"/>
        <end position="12"/>
    </location>
</feature>
<dbReference type="KEGG" id="spaa:SPAPADRAFT_141971"/>
<evidence type="ECO:0000256" key="1">
    <source>
        <dbReference type="SAM" id="MobiDB-lite"/>
    </source>
</evidence>
<feature type="compositionally biased region" description="Low complexity" evidence="1">
    <location>
        <begin position="602"/>
        <end position="617"/>
    </location>
</feature>
<name>G3ASQ7_SPAPN</name>
<feature type="compositionally biased region" description="Basic residues" evidence="1">
    <location>
        <begin position="592"/>
        <end position="601"/>
    </location>
</feature>
<accession>G3ASQ7</accession>
<reference evidence="2 3" key="1">
    <citation type="journal article" date="2011" name="Proc. Natl. Acad. Sci. U.S.A.">
        <title>Comparative genomics of xylose-fermenting fungi for enhanced biofuel production.</title>
        <authorList>
            <person name="Wohlbach D.J."/>
            <person name="Kuo A."/>
            <person name="Sato T.K."/>
            <person name="Potts K.M."/>
            <person name="Salamov A.A."/>
            <person name="LaButti K.M."/>
            <person name="Sun H."/>
            <person name="Clum A."/>
            <person name="Pangilinan J.L."/>
            <person name="Lindquist E.A."/>
            <person name="Lucas S."/>
            <person name="Lapidus A."/>
            <person name="Jin M."/>
            <person name="Gunawan C."/>
            <person name="Balan V."/>
            <person name="Dale B.E."/>
            <person name="Jeffries T.W."/>
            <person name="Zinkel R."/>
            <person name="Barry K.W."/>
            <person name="Grigoriev I.V."/>
            <person name="Gasch A.P."/>
        </authorList>
    </citation>
    <scope>NUCLEOTIDE SEQUENCE [LARGE SCALE GENOMIC DNA]</scope>
    <source>
        <strain evidence="3">NRRL Y-27907 / 11-Y1</strain>
    </source>
</reference>
<evidence type="ECO:0000313" key="2">
    <source>
        <dbReference type="EMBL" id="EGW31121.1"/>
    </source>
</evidence>